<dbReference type="InterPro" id="IPR031485">
    <property type="entry name" value="CBP_BcsS"/>
</dbReference>
<dbReference type="Pfam" id="PF17036">
    <property type="entry name" value="CBP_BcsS"/>
    <property type="match status" value="1"/>
</dbReference>
<comment type="caution">
    <text evidence="1">The sequence shown here is derived from an EMBL/GenBank/DDBJ whole genome shotgun (WGS) entry which is preliminary data.</text>
</comment>
<organism evidence="1 2">
    <name type="scientific">Methylobacterium persicinum</name>
    <dbReference type="NCBI Taxonomy" id="374426"/>
    <lineage>
        <taxon>Bacteria</taxon>
        <taxon>Pseudomonadati</taxon>
        <taxon>Pseudomonadota</taxon>
        <taxon>Alphaproteobacteria</taxon>
        <taxon>Hyphomicrobiales</taxon>
        <taxon>Methylobacteriaceae</taxon>
        <taxon>Methylobacterium</taxon>
    </lineage>
</organism>
<reference evidence="1 2" key="1">
    <citation type="submission" date="2023-07" db="EMBL/GenBank/DDBJ databases">
        <title>Genomic Encyclopedia of Type Strains, Phase IV (KMG-IV): sequencing the most valuable type-strain genomes for metagenomic binning, comparative biology and taxonomic classification.</title>
        <authorList>
            <person name="Goeker M."/>
        </authorList>
    </citation>
    <scope>NUCLEOTIDE SEQUENCE [LARGE SCALE GENOMIC DNA]</scope>
    <source>
        <strain evidence="1 2">DSM 19562</strain>
    </source>
</reference>
<keyword evidence="2" id="KW-1185">Reference proteome</keyword>
<name>A0ABU0HIA0_9HYPH</name>
<dbReference type="EMBL" id="JAUSVV010000002">
    <property type="protein sequence ID" value="MDQ0442051.1"/>
    <property type="molecule type" value="Genomic_DNA"/>
</dbReference>
<gene>
    <name evidence="1" type="ORF">QO016_001534</name>
</gene>
<accession>A0ABU0HIA0</accession>
<proteinExistence type="predicted"/>
<protein>
    <recommendedName>
        <fullName evidence="3">Cellulose biosynthesis protein BcsS</fullName>
    </recommendedName>
</protein>
<evidence type="ECO:0008006" key="3">
    <source>
        <dbReference type="Google" id="ProtNLM"/>
    </source>
</evidence>
<evidence type="ECO:0000313" key="2">
    <source>
        <dbReference type="Proteomes" id="UP001236369"/>
    </source>
</evidence>
<evidence type="ECO:0000313" key="1">
    <source>
        <dbReference type="EMBL" id="MDQ0442051.1"/>
    </source>
</evidence>
<dbReference type="Proteomes" id="UP001236369">
    <property type="component" value="Unassembled WGS sequence"/>
</dbReference>
<sequence length="180" mass="19246">MAEDGLLSLLTVGGGVRGERIACGCGRNHTLLRETGISSALLGYQWYLPEGVVAAFLGGETVVEKVGPVTFETREGLRFQAEAWLRPTELSLVTGTVIAGTARGDGWGRIAWGYRLWDAYLGPEGSAYLDATGYRKAAAGVHATDVALADIKLRLSVGLQWETGRHAPSPYLAVSAWAPW</sequence>